<organism evidence="1 2">
    <name type="scientific">Haloarcula quadrata</name>
    <dbReference type="NCBI Taxonomy" id="182779"/>
    <lineage>
        <taxon>Archaea</taxon>
        <taxon>Methanobacteriati</taxon>
        <taxon>Methanobacteriota</taxon>
        <taxon>Stenosarchaea group</taxon>
        <taxon>Halobacteria</taxon>
        <taxon>Halobacteriales</taxon>
        <taxon>Haloarculaceae</taxon>
        <taxon>Haloarcula</taxon>
    </lineage>
</organism>
<proteinExistence type="predicted"/>
<protein>
    <recommendedName>
        <fullName evidence="3">Coil containing protein</fullName>
    </recommendedName>
</protein>
<evidence type="ECO:0000313" key="1">
    <source>
        <dbReference type="EMBL" id="RKS83494.1"/>
    </source>
</evidence>
<dbReference type="EMBL" id="RBWW01000001">
    <property type="protein sequence ID" value="RKS83494.1"/>
    <property type="molecule type" value="Genomic_DNA"/>
</dbReference>
<comment type="caution">
    <text evidence="1">The sequence shown here is derived from an EMBL/GenBank/DDBJ whole genome shotgun (WGS) entry which is preliminary data.</text>
</comment>
<sequence>MVSEKERLEREIRAIKEVLAIQDNKRDTGDWSNFNELHLEQCVPAEYQYLEELDRDSLERRKERLENDLQAIHE</sequence>
<name>A0A495R8S5_9EURY</name>
<dbReference type="Proteomes" id="UP000268233">
    <property type="component" value="Unassembled WGS sequence"/>
</dbReference>
<evidence type="ECO:0008006" key="3">
    <source>
        <dbReference type="Google" id="ProtNLM"/>
    </source>
</evidence>
<reference evidence="1 2" key="1">
    <citation type="submission" date="2018-10" db="EMBL/GenBank/DDBJ databases">
        <title>Genomic Encyclopedia of Archaeal and Bacterial Type Strains, Phase II (KMG-II): from individual species to whole genera.</title>
        <authorList>
            <person name="Goeker M."/>
        </authorList>
    </citation>
    <scope>NUCLEOTIDE SEQUENCE [LARGE SCALE GENOMIC DNA]</scope>
    <source>
        <strain evidence="1 2">DSM 11927</strain>
    </source>
</reference>
<dbReference type="RefSeq" id="WP_121303512.1">
    <property type="nucleotide sequence ID" value="NZ_RBWW01000001.1"/>
</dbReference>
<evidence type="ECO:0000313" key="2">
    <source>
        <dbReference type="Proteomes" id="UP000268233"/>
    </source>
</evidence>
<gene>
    <name evidence="1" type="ORF">BDK61_2879</name>
</gene>
<accession>A0A495R8S5</accession>
<keyword evidence="2" id="KW-1185">Reference proteome</keyword>
<dbReference type="AlphaFoldDB" id="A0A495R8S5"/>